<dbReference type="InterPro" id="IPR013048">
    <property type="entry name" value="Meiotic_Spo11"/>
</dbReference>
<feature type="domain" description="Topoisomerase 6 subunit A/Spo11 TOPRIM" evidence="14">
    <location>
        <begin position="414"/>
        <end position="580"/>
    </location>
</feature>
<keyword evidence="8 12" id="KW-0799">Topoisomerase</keyword>
<keyword evidence="9 12" id="KW-0238">DNA-binding</keyword>
<comment type="subcellular location">
    <subcellularLocation>
        <location evidence="3">Nucleus</location>
    </subcellularLocation>
</comment>
<sequence>MESSMINYDNSQSCLFQTSNPIYDHNYDYKIYHQQFSQDSAYDSMQFSQQSMDSIQSMEANVLNDSMNCYQSMENYQDKYDYNQCIDSQQFNYVGQFSQDSTYGSQQYNSQKIDSINSFSPVVLYNPSQTLPNNFQENNDVQYLHSNQQPLNNVVNQYLDNVPIRYETNGYNKAPTNELYYVDYLMQFQPKLIENFQNYLKHSFPKESKLDIIEKLEALKMQFNQLDISDNDDSNDNEQEQNSDFFNMRGRRIQKSNQINKKSFPKCLRNIVRLTTDIKFSNETGITLNQTNKRYKSIRLNNPLRLEQYSWLIDRLIENCKTDQYNGPRDLYYQNIGLFPNVNIITTLLNDICCTVGVTRMNLNVTVSQKGFVFGDLTISYRNKMILYDSNTKSSMLIPDCIQDLKICHSNARFILVVEKYTTFAHLISNGIAERFPLIMITGSGYPDLKTRSFLQKLWFELKLPVFAFMDGDAYGIDIILSYKYGSIQSAYQNHHLIVPSIQWLGITADDINDFQLKGIRYKRNELKKFDSLLKRKDVFDNNIWADEIRKMKQLGIKVEIQDLVDYSPRFLIDCYFPYKFSYGKWF</sequence>
<dbReference type="Pfam" id="PF21180">
    <property type="entry name" value="TOP6A-Spo11_Toprim"/>
    <property type="match status" value="1"/>
</dbReference>
<dbReference type="CDD" id="cd00223">
    <property type="entry name" value="TOPRIM_TopoIIB_SPO"/>
    <property type="match status" value="1"/>
</dbReference>
<comment type="catalytic activity">
    <reaction evidence="1 12">
        <text>ATP-dependent breakage, passage and rejoining of double-stranded DNA.</text>
        <dbReference type="EC" id="5.6.2.2"/>
    </reaction>
</comment>
<dbReference type="Gene3D" id="3.40.1360.10">
    <property type="match status" value="1"/>
</dbReference>
<dbReference type="InterPro" id="IPR002815">
    <property type="entry name" value="Spo11/TopoVI_A"/>
</dbReference>
<dbReference type="Pfam" id="PF04406">
    <property type="entry name" value="TP6A_N"/>
    <property type="match status" value="1"/>
</dbReference>
<dbReference type="InterPro" id="IPR013049">
    <property type="entry name" value="Spo11/TopoVI_A_N"/>
</dbReference>
<comment type="cofactor">
    <cofactor evidence="2">
        <name>Mg(2+)</name>
        <dbReference type="ChEBI" id="CHEBI:18420"/>
    </cofactor>
</comment>
<comment type="caution">
    <text evidence="15">The sequence shown here is derived from an EMBL/GenBank/DDBJ whole genome shotgun (WGS) entry which is preliminary data.</text>
</comment>
<gene>
    <name evidence="15" type="primary">SPO11</name>
    <name evidence="15" type="ORF">DERP_008273</name>
</gene>
<dbReference type="InterPro" id="IPR036078">
    <property type="entry name" value="Spo11/TopoVI_A_sf"/>
</dbReference>
<evidence type="ECO:0000256" key="6">
    <source>
        <dbReference type="ARBA" id="ARBA00022723"/>
    </source>
</evidence>
<dbReference type="Proteomes" id="UP000887458">
    <property type="component" value="Unassembled WGS sequence"/>
</dbReference>
<evidence type="ECO:0000256" key="12">
    <source>
        <dbReference type="PROSITE-ProRule" id="PRU01385"/>
    </source>
</evidence>
<evidence type="ECO:0000256" key="4">
    <source>
        <dbReference type="ARBA" id="ARBA00006559"/>
    </source>
</evidence>
<feature type="domain" description="Spo11/DNA topoisomerase VI subunit A N-terminal" evidence="13">
    <location>
        <begin position="305"/>
        <end position="365"/>
    </location>
</feature>
<dbReference type="EMBL" id="NJHN03000067">
    <property type="protein sequence ID" value="KAH9418017.1"/>
    <property type="molecule type" value="Genomic_DNA"/>
</dbReference>
<evidence type="ECO:0000256" key="9">
    <source>
        <dbReference type="ARBA" id="ARBA00023125"/>
    </source>
</evidence>
<dbReference type="PRINTS" id="PR01550">
    <property type="entry name" value="TOP6AFAMILY"/>
</dbReference>
<feature type="active site" description="O-(5'-phospho-DNA)-tyrosine intermediate" evidence="12">
    <location>
        <position position="333"/>
    </location>
</feature>
<evidence type="ECO:0000259" key="14">
    <source>
        <dbReference type="Pfam" id="PF21180"/>
    </source>
</evidence>
<evidence type="ECO:0000256" key="10">
    <source>
        <dbReference type="ARBA" id="ARBA00023235"/>
    </source>
</evidence>
<keyword evidence="7" id="KW-0460">Magnesium</keyword>
<dbReference type="EC" id="5.6.2.2" evidence="5"/>
<dbReference type="PANTHER" id="PTHR10848:SF0">
    <property type="entry name" value="MEIOTIC RECOMBINATION PROTEIN SPO11"/>
    <property type="match status" value="1"/>
</dbReference>
<dbReference type="PROSITE" id="PS52041">
    <property type="entry name" value="TOPO_IIB"/>
    <property type="match status" value="1"/>
</dbReference>
<evidence type="ECO:0000256" key="2">
    <source>
        <dbReference type="ARBA" id="ARBA00001946"/>
    </source>
</evidence>
<evidence type="ECO:0000256" key="11">
    <source>
        <dbReference type="ARBA" id="ARBA00023242"/>
    </source>
</evidence>
<evidence type="ECO:0000259" key="13">
    <source>
        <dbReference type="Pfam" id="PF04406"/>
    </source>
</evidence>
<name>A0ABQ8J661_DERPT</name>
<accession>A0ABQ8J661</accession>
<evidence type="ECO:0000256" key="3">
    <source>
        <dbReference type="ARBA" id="ARBA00004123"/>
    </source>
</evidence>
<evidence type="ECO:0000256" key="8">
    <source>
        <dbReference type="ARBA" id="ARBA00023029"/>
    </source>
</evidence>
<keyword evidence="10 12" id="KW-0413">Isomerase</keyword>
<keyword evidence="16" id="KW-1185">Reference proteome</keyword>
<dbReference type="InterPro" id="IPR036388">
    <property type="entry name" value="WH-like_DNA-bd_sf"/>
</dbReference>
<comment type="similarity">
    <text evidence="4 12">Belongs to the TOP6A family.</text>
</comment>
<reference evidence="15 16" key="1">
    <citation type="journal article" date="2018" name="J. Allergy Clin. Immunol.">
        <title>High-quality assembly of Dermatophagoides pteronyssinus genome and transcriptome reveals a wide range of novel allergens.</title>
        <authorList>
            <person name="Liu X.Y."/>
            <person name="Yang K.Y."/>
            <person name="Wang M.Q."/>
            <person name="Kwok J.S."/>
            <person name="Zeng X."/>
            <person name="Yang Z."/>
            <person name="Xiao X.J."/>
            <person name="Lau C.P."/>
            <person name="Li Y."/>
            <person name="Huang Z.M."/>
            <person name="Ba J.G."/>
            <person name="Yim A.K."/>
            <person name="Ouyang C.Y."/>
            <person name="Ngai S.M."/>
            <person name="Chan T.F."/>
            <person name="Leung E.L."/>
            <person name="Liu L."/>
            <person name="Liu Z.G."/>
            <person name="Tsui S.K."/>
        </authorList>
    </citation>
    <scope>NUCLEOTIDE SEQUENCE [LARGE SCALE GENOMIC DNA]</scope>
    <source>
        <strain evidence="15">Derp</strain>
    </source>
</reference>
<evidence type="ECO:0000256" key="7">
    <source>
        <dbReference type="ARBA" id="ARBA00022842"/>
    </source>
</evidence>
<dbReference type="InterPro" id="IPR034136">
    <property type="entry name" value="TOPRIM_Topo6A/Spo11"/>
</dbReference>
<dbReference type="Gene3D" id="1.10.10.10">
    <property type="entry name" value="Winged helix-like DNA-binding domain superfamily/Winged helix DNA-binding domain"/>
    <property type="match status" value="1"/>
</dbReference>
<evidence type="ECO:0000313" key="16">
    <source>
        <dbReference type="Proteomes" id="UP000887458"/>
    </source>
</evidence>
<organism evidence="15 16">
    <name type="scientific">Dermatophagoides pteronyssinus</name>
    <name type="common">European house dust mite</name>
    <dbReference type="NCBI Taxonomy" id="6956"/>
    <lineage>
        <taxon>Eukaryota</taxon>
        <taxon>Metazoa</taxon>
        <taxon>Ecdysozoa</taxon>
        <taxon>Arthropoda</taxon>
        <taxon>Chelicerata</taxon>
        <taxon>Arachnida</taxon>
        <taxon>Acari</taxon>
        <taxon>Acariformes</taxon>
        <taxon>Sarcoptiformes</taxon>
        <taxon>Astigmata</taxon>
        <taxon>Psoroptidia</taxon>
        <taxon>Analgoidea</taxon>
        <taxon>Pyroglyphidae</taxon>
        <taxon>Dermatophagoidinae</taxon>
        <taxon>Dermatophagoides</taxon>
    </lineage>
</organism>
<evidence type="ECO:0000256" key="1">
    <source>
        <dbReference type="ARBA" id="ARBA00000185"/>
    </source>
</evidence>
<dbReference type="SUPFAM" id="SSF56726">
    <property type="entry name" value="DNA topoisomerase IV, alpha subunit"/>
    <property type="match status" value="1"/>
</dbReference>
<protein>
    <recommendedName>
        <fullName evidence="5">DNA topoisomerase (ATP-hydrolyzing)</fullName>
        <ecNumber evidence="5">5.6.2.2</ecNumber>
    </recommendedName>
</protein>
<reference evidence="15 16" key="2">
    <citation type="journal article" date="2022" name="Mol. Biol. Evol.">
        <title>Comparative Genomics Reveals Insights into the Divergent Evolution of Astigmatic Mites and Household Pest Adaptations.</title>
        <authorList>
            <person name="Xiong Q."/>
            <person name="Wan A.T."/>
            <person name="Liu X."/>
            <person name="Fung C.S."/>
            <person name="Xiao X."/>
            <person name="Malainual N."/>
            <person name="Hou J."/>
            <person name="Wang L."/>
            <person name="Wang M."/>
            <person name="Yang K.Y."/>
            <person name="Cui Y."/>
            <person name="Leung E.L."/>
            <person name="Nong W."/>
            <person name="Shin S.K."/>
            <person name="Au S.W."/>
            <person name="Jeong K.Y."/>
            <person name="Chew F.T."/>
            <person name="Hui J.H."/>
            <person name="Leung T.F."/>
            <person name="Tungtrongchitr A."/>
            <person name="Zhong N."/>
            <person name="Liu Z."/>
            <person name="Tsui S.K."/>
        </authorList>
    </citation>
    <scope>NUCLEOTIDE SEQUENCE [LARGE SCALE GENOMIC DNA]</scope>
    <source>
        <strain evidence="15">Derp</strain>
    </source>
</reference>
<evidence type="ECO:0000256" key="5">
    <source>
        <dbReference type="ARBA" id="ARBA00012895"/>
    </source>
</evidence>
<proteinExistence type="inferred from homology"/>
<keyword evidence="11" id="KW-0539">Nucleus</keyword>
<dbReference type="PANTHER" id="PTHR10848">
    <property type="entry name" value="MEIOTIC RECOMBINATION PROTEIN SPO11"/>
    <property type="match status" value="1"/>
</dbReference>
<dbReference type="PRINTS" id="PR01551">
    <property type="entry name" value="SPO11HOMOLOG"/>
</dbReference>
<keyword evidence="6" id="KW-0479">Metal-binding</keyword>
<evidence type="ECO:0000313" key="15">
    <source>
        <dbReference type="EMBL" id="KAH9418017.1"/>
    </source>
</evidence>